<dbReference type="InterPro" id="IPR023415">
    <property type="entry name" value="LDLR_class-A_CS"/>
</dbReference>
<dbReference type="GO" id="GO:0005886">
    <property type="term" value="C:plasma membrane"/>
    <property type="evidence" value="ECO:0007669"/>
    <property type="project" value="UniProtKB-SubCell"/>
</dbReference>
<evidence type="ECO:0000256" key="6">
    <source>
        <dbReference type="ARBA" id="ARBA00023136"/>
    </source>
</evidence>
<dbReference type="InterPro" id="IPR002172">
    <property type="entry name" value="LDrepeatLR_classA_rpt"/>
</dbReference>
<evidence type="ECO:0000256" key="3">
    <source>
        <dbReference type="ARBA" id="ARBA00022737"/>
    </source>
</evidence>
<dbReference type="PROSITE" id="PS50038">
    <property type="entry name" value="FZ"/>
    <property type="match status" value="1"/>
</dbReference>
<keyword evidence="7 8" id="KW-1015">Disulfide bond</keyword>
<keyword evidence="5" id="KW-1133">Transmembrane helix</keyword>
<evidence type="ECO:0000256" key="5">
    <source>
        <dbReference type="ARBA" id="ARBA00022989"/>
    </source>
</evidence>
<dbReference type="EMBL" id="VSRR010000193">
    <property type="protein sequence ID" value="MPC12018.1"/>
    <property type="molecule type" value="Genomic_DNA"/>
</dbReference>
<evidence type="ECO:0000256" key="2">
    <source>
        <dbReference type="ARBA" id="ARBA00022692"/>
    </source>
</evidence>
<dbReference type="PANTHER" id="PTHR24270">
    <property type="entry name" value="LOW-DENSITY LIPOPROTEIN RECEPTOR-RELATED"/>
    <property type="match status" value="1"/>
</dbReference>
<keyword evidence="4" id="KW-0735">Signal-anchor</keyword>
<dbReference type="InterPro" id="IPR050685">
    <property type="entry name" value="LDLR"/>
</dbReference>
<feature type="domain" description="FZ" evidence="10">
    <location>
        <begin position="117"/>
        <end position="237"/>
    </location>
</feature>
<sequence length="481" mass="51659">MLSALLCFSKYIPEATKDQGTVLTLLFRPPVHPVPEASESEVTRVPATEVEEGSLPPLIELFSQKTPVEETAPEGSEGTLKELVVPHEHTHEEEAHAEPHPDVLSPAEETQGITEEVPQGKCQPRQLEMCSDLPHTLTGFPNWAGDQTEEDMQQTSLPFLRDVIVRSRCSPRAKEYSCAILEPPCTPDGTILPPCRTFCKSVAATCQEFITSRFSLSSAFDCEQFPDSSDPNVCFDLTQEPCLGLEHRCGDGRCVAKRLVCDGHLDCLDRSDEAACPGQGSAEGEELQQTGPTSTPHLPDAPHHGIANEDFPNSPLDPHTFPSEAQTDSDQSHGATQSHVVSEGDVPALVSQGEDYYPDNPQEGVSNVALNANSPVEYPNDFTEPQLPTTLPNDAALKPSSDRGSFAPPPAAEESCGQDEFGCVDGLACLPSEAVCDGIPQCGDGSDEGDCQRVGESPGTFTSQPLLPQSLVHLGLSLSKR</sequence>
<feature type="disulfide bond" evidence="8">
    <location>
        <begin position="242"/>
        <end position="254"/>
    </location>
</feature>
<feature type="compositionally biased region" description="Polar residues" evidence="9">
    <location>
        <begin position="287"/>
        <end position="296"/>
    </location>
</feature>
<reference evidence="11 12" key="1">
    <citation type="submission" date="2019-05" db="EMBL/GenBank/DDBJ databases">
        <title>Another draft genome of Portunus trituberculatus and its Hox gene families provides insights of decapod evolution.</title>
        <authorList>
            <person name="Jeong J.-H."/>
            <person name="Song I."/>
            <person name="Kim S."/>
            <person name="Choi T."/>
            <person name="Kim D."/>
            <person name="Ryu S."/>
            <person name="Kim W."/>
        </authorList>
    </citation>
    <scope>NUCLEOTIDE SEQUENCE [LARGE SCALE GENOMIC DNA]</scope>
    <source>
        <tissue evidence="11">Muscle</tissue>
    </source>
</reference>
<dbReference type="InterPro" id="IPR036790">
    <property type="entry name" value="Frizzled_dom_sf"/>
</dbReference>
<dbReference type="Gene3D" id="4.10.400.10">
    <property type="entry name" value="Low-density Lipoprotein Receptor"/>
    <property type="match status" value="2"/>
</dbReference>
<evidence type="ECO:0000259" key="10">
    <source>
        <dbReference type="PROSITE" id="PS50038"/>
    </source>
</evidence>
<organism evidence="11 12">
    <name type="scientific">Portunus trituberculatus</name>
    <name type="common">Swimming crab</name>
    <name type="synonym">Neptunus trituberculatus</name>
    <dbReference type="NCBI Taxonomy" id="210409"/>
    <lineage>
        <taxon>Eukaryota</taxon>
        <taxon>Metazoa</taxon>
        <taxon>Ecdysozoa</taxon>
        <taxon>Arthropoda</taxon>
        <taxon>Crustacea</taxon>
        <taxon>Multicrustacea</taxon>
        <taxon>Malacostraca</taxon>
        <taxon>Eumalacostraca</taxon>
        <taxon>Eucarida</taxon>
        <taxon>Decapoda</taxon>
        <taxon>Pleocyemata</taxon>
        <taxon>Brachyura</taxon>
        <taxon>Eubrachyura</taxon>
        <taxon>Portunoidea</taxon>
        <taxon>Portunidae</taxon>
        <taxon>Portuninae</taxon>
        <taxon>Portunus</taxon>
    </lineage>
</organism>
<evidence type="ECO:0000256" key="4">
    <source>
        <dbReference type="ARBA" id="ARBA00022968"/>
    </source>
</evidence>
<dbReference type="OrthoDB" id="6367965at2759"/>
<comment type="subcellular location">
    <subcellularLocation>
        <location evidence="1">Cell membrane</location>
        <topology evidence="1">Single-pass type II membrane protein</topology>
    </subcellularLocation>
</comment>
<keyword evidence="3" id="KW-0677">Repeat</keyword>
<dbReference type="SUPFAM" id="SSF57424">
    <property type="entry name" value="LDL receptor-like module"/>
    <property type="match status" value="2"/>
</dbReference>
<keyword evidence="12" id="KW-1185">Reference proteome</keyword>
<dbReference type="InterPro" id="IPR020067">
    <property type="entry name" value="Frizzled_dom"/>
</dbReference>
<dbReference type="SMART" id="SM00063">
    <property type="entry name" value="FRI"/>
    <property type="match status" value="1"/>
</dbReference>
<dbReference type="Pfam" id="PF00057">
    <property type="entry name" value="Ldl_recept_a"/>
    <property type="match status" value="2"/>
</dbReference>
<evidence type="ECO:0000313" key="11">
    <source>
        <dbReference type="EMBL" id="MPC12018.1"/>
    </source>
</evidence>
<dbReference type="CDD" id="cd00112">
    <property type="entry name" value="LDLa"/>
    <property type="match status" value="2"/>
</dbReference>
<feature type="disulfide bond" evidence="8">
    <location>
        <begin position="261"/>
        <end position="276"/>
    </location>
</feature>
<evidence type="ECO:0000256" key="9">
    <source>
        <dbReference type="SAM" id="MobiDB-lite"/>
    </source>
</evidence>
<dbReference type="Proteomes" id="UP000324222">
    <property type="component" value="Unassembled WGS sequence"/>
</dbReference>
<feature type="region of interest" description="Disordered" evidence="9">
    <location>
        <begin position="373"/>
        <end position="417"/>
    </location>
</feature>
<protein>
    <submittedName>
        <fullName evidence="11">Atrial natriuretic peptide-converting enzyme</fullName>
    </submittedName>
</protein>
<dbReference type="Pfam" id="PF01392">
    <property type="entry name" value="Fz"/>
    <property type="match status" value="1"/>
</dbReference>
<evidence type="ECO:0000256" key="1">
    <source>
        <dbReference type="ARBA" id="ARBA00004401"/>
    </source>
</evidence>
<dbReference type="PANTHER" id="PTHR24270:SF62">
    <property type="entry name" value="LOW-DENSITY LIPOPROTEIN RECEPTOR-RELATED PROTEIN 2"/>
    <property type="match status" value="1"/>
</dbReference>
<feature type="disulfide bond" evidence="8">
    <location>
        <begin position="249"/>
        <end position="267"/>
    </location>
</feature>
<gene>
    <name evidence="11" type="primary">Corin</name>
    <name evidence="11" type="ORF">E2C01_004695</name>
</gene>
<proteinExistence type="predicted"/>
<accession>A0A5B7CSD4</accession>
<dbReference type="CDD" id="cd07066">
    <property type="entry name" value="CRD_FZ"/>
    <property type="match status" value="1"/>
</dbReference>
<dbReference type="PROSITE" id="PS50068">
    <property type="entry name" value="LDLRA_2"/>
    <property type="match status" value="2"/>
</dbReference>
<comment type="caution">
    <text evidence="11">The sequence shown here is derived from an EMBL/GenBank/DDBJ whole genome shotgun (WGS) entry which is preliminary data.</text>
</comment>
<evidence type="ECO:0000256" key="8">
    <source>
        <dbReference type="PROSITE-ProRule" id="PRU00124"/>
    </source>
</evidence>
<dbReference type="GO" id="GO:0016192">
    <property type="term" value="P:vesicle-mediated transport"/>
    <property type="evidence" value="ECO:0007669"/>
    <property type="project" value="UniProtKB-ARBA"/>
</dbReference>
<feature type="disulfide bond" evidence="8">
    <location>
        <begin position="436"/>
        <end position="451"/>
    </location>
</feature>
<dbReference type="Gene3D" id="1.10.2000.10">
    <property type="entry name" value="Frizzled cysteine-rich domain"/>
    <property type="match status" value="1"/>
</dbReference>
<dbReference type="PRINTS" id="PR00261">
    <property type="entry name" value="LDLRECEPTOR"/>
</dbReference>
<dbReference type="InterPro" id="IPR036055">
    <property type="entry name" value="LDL_receptor-like_sf"/>
</dbReference>
<feature type="region of interest" description="Disordered" evidence="9">
    <location>
        <begin position="441"/>
        <end position="466"/>
    </location>
</feature>
<feature type="compositionally biased region" description="Polar residues" evidence="9">
    <location>
        <begin position="323"/>
        <end position="340"/>
    </location>
</feature>
<keyword evidence="2" id="KW-0812">Transmembrane</keyword>
<feature type="region of interest" description="Disordered" evidence="9">
    <location>
        <begin position="275"/>
        <end position="340"/>
    </location>
</feature>
<evidence type="ECO:0000256" key="7">
    <source>
        <dbReference type="ARBA" id="ARBA00023157"/>
    </source>
</evidence>
<dbReference type="SMART" id="SM00192">
    <property type="entry name" value="LDLa"/>
    <property type="match status" value="2"/>
</dbReference>
<keyword evidence="6" id="KW-0472">Membrane</keyword>
<evidence type="ECO:0000313" key="12">
    <source>
        <dbReference type="Proteomes" id="UP000324222"/>
    </source>
</evidence>
<dbReference type="PROSITE" id="PS01209">
    <property type="entry name" value="LDLRA_1"/>
    <property type="match status" value="2"/>
</dbReference>
<name>A0A5B7CSD4_PORTR</name>
<dbReference type="AlphaFoldDB" id="A0A5B7CSD4"/>
<dbReference type="SUPFAM" id="SSF63501">
    <property type="entry name" value="Frizzled cysteine-rich domain"/>
    <property type="match status" value="1"/>
</dbReference>
<comment type="caution">
    <text evidence="8">Lacks conserved residue(s) required for the propagation of feature annotation.</text>
</comment>